<gene>
    <name evidence="3" type="primary">LOC130500962</name>
</gene>
<dbReference type="AlphaFoldDB" id="A0A9W3CK01"/>
<keyword evidence="2" id="KW-1185">Reference proteome</keyword>
<dbReference type="RefSeq" id="XP_056851852.1">
    <property type="nucleotide sequence ID" value="XM_056995872.1"/>
</dbReference>
<accession>A0A9W3CK01</accession>
<proteinExistence type="predicted"/>
<sequence>MESVINEIIFFLPCNWVPQPSSRAINSHTNTFLLPPLFSSSLEPAMLPPPFKPSQHSTGNDSTTKLLKEEEGGDKVVFDTSGEMPISFDNSFVNEEEEPAKKEVFGKEEKELTEVIKARMFKSDEDFVRKSDLLVNGVVLNA</sequence>
<dbReference type="Proteomes" id="UP000504610">
    <property type="component" value="Unplaced"/>
</dbReference>
<evidence type="ECO:0000313" key="2">
    <source>
        <dbReference type="Proteomes" id="UP000504610"/>
    </source>
</evidence>
<feature type="region of interest" description="Disordered" evidence="1">
    <location>
        <begin position="45"/>
        <end position="70"/>
    </location>
</feature>
<reference evidence="3" key="1">
    <citation type="submission" date="2025-08" db="UniProtKB">
        <authorList>
            <consortium name="RefSeq"/>
        </authorList>
    </citation>
    <scope>IDENTIFICATION</scope>
    <source>
        <tissue evidence="3">Leaf</tissue>
    </source>
</reference>
<organism evidence="2 3">
    <name type="scientific">Raphanus sativus</name>
    <name type="common">Radish</name>
    <name type="synonym">Raphanus raphanistrum var. sativus</name>
    <dbReference type="NCBI Taxonomy" id="3726"/>
    <lineage>
        <taxon>Eukaryota</taxon>
        <taxon>Viridiplantae</taxon>
        <taxon>Streptophyta</taxon>
        <taxon>Embryophyta</taxon>
        <taxon>Tracheophyta</taxon>
        <taxon>Spermatophyta</taxon>
        <taxon>Magnoliopsida</taxon>
        <taxon>eudicotyledons</taxon>
        <taxon>Gunneridae</taxon>
        <taxon>Pentapetalae</taxon>
        <taxon>rosids</taxon>
        <taxon>malvids</taxon>
        <taxon>Brassicales</taxon>
        <taxon>Brassicaceae</taxon>
        <taxon>Brassiceae</taxon>
        <taxon>Raphanus</taxon>
    </lineage>
</organism>
<name>A0A9W3CK01_RAPSA</name>
<feature type="compositionally biased region" description="Polar residues" evidence="1">
    <location>
        <begin position="54"/>
        <end position="65"/>
    </location>
</feature>
<protein>
    <submittedName>
        <fullName evidence="3">Uncharacterized protein LOC130500962</fullName>
    </submittedName>
</protein>
<dbReference type="GeneID" id="130500962"/>
<evidence type="ECO:0000256" key="1">
    <source>
        <dbReference type="SAM" id="MobiDB-lite"/>
    </source>
</evidence>
<evidence type="ECO:0000313" key="3">
    <source>
        <dbReference type="RefSeq" id="XP_056851852.1"/>
    </source>
</evidence>
<dbReference type="KEGG" id="rsz:130500962"/>